<evidence type="ECO:0000256" key="2">
    <source>
        <dbReference type="ARBA" id="ARBA00022801"/>
    </source>
</evidence>
<dbReference type="InterPro" id="IPR039461">
    <property type="entry name" value="Peptidase_M49"/>
</dbReference>
<feature type="signal peptide" evidence="3">
    <location>
        <begin position="1"/>
        <end position="26"/>
    </location>
</feature>
<dbReference type="PANTHER" id="PTHR23422">
    <property type="entry name" value="DIPEPTIDYL PEPTIDASE III-RELATED"/>
    <property type="match status" value="1"/>
</dbReference>
<reference evidence="5" key="1">
    <citation type="journal article" date="2019" name="Int. J. Syst. Evol. Microbiol.">
        <title>The Global Catalogue of Microorganisms (GCM) 10K type strain sequencing project: providing services to taxonomists for standard genome sequencing and annotation.</title>
        <authorList>
            <consortium name="The Broad Institute Genomics Platform"/>
            <consortium name="The Broad Institute Genome Sequencing Center for Infectious Disease"/>
            <person name="Wu L."/>
            <person name="Ma J."/>
        </authorList>
    </citation>
    <scope>NUCLEOTIDE SEQUENCE [LARGE SCALE GENOMIC DNA]</scope>
    <source>
        <strain evidence="5">KACC 12602</strain>
    </source>
</reference>
<feature type="chain" id="PRO_5047500633" evidence="3">
    <location>
        <begin position="27"/>
        <end position="710"/>
    </location>
</feature>
<keyword evidence="5" id="KW-1185">Reference proteome</keyword>
<name>A0ABW0EBX3_9BACT</name>
<dbReference type="RefSeq" id="WP_378016789.1">
    <property type="nucleotide sequence ID" value="NZ_JBHSKT010000003.1"/>
</dbReference>
<dbReference type="Pfam" id="PF03571">
    <property type="entry name" value="Peptidase_M49"/>
    <property type="match status" value="2"/>
</dbReference>
<dbReference type="PANTHER" id="PTHR23422:SF11">
    <property type="entry name" value="DIPEPTIDYL PEPTIDASE 3"/>
    <property type="match status" value="1"/>
</dbReference>
<dbReference type="Gene3D" id="3.30.540.30">
    <property type="match status" value="2"/>
</dbReference>
<dbReference type="Proteomes" id="UP001596161">
    <property type="component" value="Unassembled WGS sequence"/>
</dbReference>
<accession>A0ABW0EBX3</accession>
<sequence length="710" mass="80061">MKFTKNSASALIIAGMLLAGCTKATAPTASETTRVGKDLRIDAADKPESRTIQIEEASFEYIADQFADLRVLRYQVPGFEQLEPQQKEMLYYLYEAALSGRDIIYDQNFKHNLRIRRTLDAIVENYKGDRNSEDFKKFMTYTKRVWFSNGIHHHYSTNKFLPEFSQAYFAELVKNSSNAKFPLKQGETADQLVKTLTPIMFDPKIAAKRVNQASGQDLITTSANNFYEGVTQKEVEAFYAKKENKNDATPVSHGLNSKLVKEGGVIKEKVWKVGGMYDPAISKIVYWLEKAHAVATDEAQKKSLALLIQYYKTGDLKTWDDYNIAWVNDVNSPIDVVNGFIEVYGDPLGMRASYESVVSFKDMEATKRIKAIGDQAQWFEDNSTLLPQHKKKNVKGITAKVITVVVEAGDAAPTTPIGINLPNANWIRKDHGSKSVNLGNIVNAYNQAASKGSALNEFAWSPEEVERAKKYSGLAGDLHTDMHEVIGHASGQINAGVGTPKQTLKSYASSIEEGRADLVALYYVMDQKLVDIGVMPNLEVGKTEYDGYIRNGMMTQLSRLAPGEDVEEAHMRNRQMIAKWAFEMGKKDNVIEKKTRDGKTYFVINDYNKLRTIFGEQLKELQRVTSEGDYKRAEYLIETYGVKVDPELHKEVLARYEKLNIPPYSGFIQPKLTPVMQNGKMVDVKIEYPADFTQQMIEFGKNYSHLPNVN</sequence>
<evidence type="ECO:0000313" key="4">
    <source>
        <dbReference type="EMBL" id="MFC5270419.1"/>
    </source>
</evidence>
<protein>
    <submittedName>
        <fullName evidence="4">Dihydrofolate reductase</fullName>
    </submittedName>
</protein>
<dbReference type="PROSITE" id="PS51257">
    <property type="entry name" value="PROKAR_LIPOPROTEIN"/>
    <property type="match status" value="1"/>
</dbReference>
<evidence type="ECO:0000313" key="5">
    <source>
        <dbReference type="Proteomes" id="UP001596161"/>
    </source>
</evidence>
<keyword evidence="3" id="KW-0732">Signal</keyword>
<keyword evidence="2" id="KW-0378">Hydrolase</keyword>
<dbReference type="EMBL" id="JBHSKT010000003">
    <property type="protein sequence ID" value="MFC5270419.1"/>
    <property type="molecule type" value="Genomic_DNA"/>
</dbReference>
<organism evidence="4 5">
    <name type="scientific">Adhaeribacter terreus</name>
    <dbReference type="NCBI Taxonomy" id="529703"/>
    <lineage>
        <taxon>Bacteria</taxon>
        <taxon>Pseudomonadati</taxon>
        <taxon>Bacteroidota</taxon>
        <taxon>Cytophagia</taxon>
        <taxon>Cytophagales</taxon>
        <taxon>Hymenobacteraceae</taxon>
        <taxon>Adhaeribacter</taxon>
    </lineage>
</organism>
<evidence type="ECO:0000256" key="1">
    <source>
        <dbReference type="ARBA" id="ARBA00022723"/>
    </source>
</evidence>
<proteinExistence type="predicted"/>
<gene>
    <name evidence="4" type="ORF">ACFPIB_07355</name>
</gene>
<keyword evidence="1" id="KW-0479">Metal-binding</keyword>
<comment type="caution">
    <text evidence="4">The sequence shown here is derived from an EMBL/GenBank/DDBJ whole genome shotgun (WGS) entry which is preliminary data.</text>
</comment>
<evidence type="ECO:0000256" key="3">
    <source>
        <dbReference type="SAM" id="SignalP"/>
    </source>
</evidence>